<evidence type="ECO:0000313" key="2">
    <source>
        <dbReference type="EMBL" id="MFB9907631.1"/>
    </source>
</evidence>
<protein>
    <recommendedName>
        <fullName evidence="4">Transmembrane protein</fullName>
    </recommendedName>
</protein>
<gene>
    <name evidence="2" type="ORF">ACFFQA_27165</name>
</gene>
<accession>A0ABV6A3B5</accession>
<organism evidence="2 3">
    <name type="scientific">Allokutzneria oryzae</name>
    <dbReference type="NCBI Taxonomy" id="1378989"/>
    <lineage>
        <taxon>Bacteria</taxon>
        <taxon>Bacillati</taxon>
        <taxon>Actinomycetota</taxon>
        <taxon>Actinomycetes</taxon>
        <taxon>Pseudonocardiales</taxon>
        <taxon>Pseudonocardiaceae</taxon>
        <taxon>Allokutzneria</taxon>
    </lineage>
</organism>
<evidence type="ECO:0000313" key="3">
    <source>
        <dbReference type="Proteomes" id="UP001589693"/>
    </source>
</evidence>
<dbReference type="PANTHER" id="PTHR42305">
    <property type="entry name" value="MEMBRANE PROTEIN RV1733C-RELATED"/>
    <property type="match status" value="1"/>
</dbReference>
<dbReference type="RefSeq" id="WP_377858145.1">
    <property type="nucleotide sequence ID" value="NZ_JBHLZU010000023.1"/>
</dbReference>
<keyword evidence="1" id="KW-0472">Membrane</keyword>
<feature type="transmembrane region" description="Helical" evidence="1">
    <location>
        <begin position="132"/>
        <end position="156"/>
    </location>
</feature>
<keyword evidence="1" id="KW-0812">Transmembrane</keyword>
<evidence type="ECO:0000256" key="1">
    <source>
        <dbReference type="SAM" id="Phobius"/>
    </source>
</evidence>
<name>A0ABV6A3B5_9PSEU</name>
<feature type="transmembrane region" description="Helical" evidence="1">
    <location>
        <begin position="21"/>
        <end position="40"/>
    </location>
</feature>
<proteinExistence type="predicted"/>
<dbReference type="Proteomes" id="UP001589693">
    <property type="component" value="Unassembled WGS sequence"/>
</dbReference>
<sequence>MRRMGLDRNPMRRFSDRVESAVLVLVVICMLGAVPLALLAGTVTHDRLRAAASELRSTTAVLEQDAPVPVVSSELVTTTSQARALGTWITADGSPRSGEVFTRSGATAGSSVVVWLDPEGTPVRPPLDASELVLMAVLVTLGVLAAAEAAAGLFYVTVRAVLDRGRLASWEDEWERVAGDWTRRR</sequence>
<keyword evidence="3" id="KW-1185">Reference proteome</keyword>
<dbReference type="EMBL" id="JBHLZU010000023">
    <property type="protein sequence ID" value="MFB9907631.1"/>
    <property type="molecule type" value="Genomic_DNA"/>
</dbReference>
<dbReference type="InterPro" id="IPR039708">
    <property type="entry name" value="MT1774/Rv1733c-like"/>
</dbReference>
<evidence type="ECO:0008006" key="4">
    <source>
        <dbReference type="Google" id="ProtNLM"/>
    </source>
</evidence>
<comment type="caution">
    <text evidence="2">The sequence shown here is derived from an EMBL/GenBank/DDBJ whole genome shotgun (WGS) entry which is preliminary data.</text>
</comment>
<keyword evidence="1" id="KW-1133">Transmembrane helix</keyword>
<reference evidence="2 3" key="1">
    <citation type="submission" date="2024-09" db="EMBL/GenBank/DDBJ databases">
        <authorList>
            <person name="Sun Q."/>
            <person name="Mori K."/>
        </authorList>
    </citation>
    <scope>NUCLEOTIDE SEQUENCE [LARGE SCALE GENOMIC DNA]</scope>
    <source>
        <strain evidence="2 3">TBRC 7907</strain>
    </source>
</reference>
<dbReference type="PANTHER" id="PTHR42305:SF1">
    <property type="entry name" value="MEMBRANE PROTEIN RV1733C-RELATED"/>
    <property type="match status" value="1"/>
</dbReference>